<dbReference type="Gene3D" id="1.20.1500.10">
    <property type="entry name" value="YheA/YmcA-like"/>
    <property type="match status" value="1"/>
</dbReference>
<dbReference type="Proteomes" id="UP000002377">
    <property type="component" value="Chromosome"/>
</dbReference>
<evidence type="ECO:0000313" key="2">
    <source>
        <dbReference type="Proteomes" id="UP000002377"/>
    </source>
</evidence>
<dbReference type="OrthoDB" id="1809388at2"/>
<proteinExistence type="predicted"/>
<sequence length="131" mass="14561">MTVLEKAKELAQAIAECDELKEVRAAETRMTLDPDAQDILREFQIKQREFYNIQVNGGELTEEQMRDVERIENRMSQNEYIRKFVGAQERFEALLNSVNMIIAQAISGNSGCGCGDNGAADCCDSGCSGCN</sequence>
<dbReference type="HOGENOM" id="CLU_140243_1_1_9"/>
<keyword evidence="2" id="KW-1185">Reference proteome</keyword>
<dbReference type="InterPro" id="IPR010368">
    <property type="entry name" value="Com_YlbF"/>
</dbReference>
<dbReference type="AlphaFoldDB" id="D5XFC0"/>
<name>D5XFC0_THEPJ</name>
<dbReference type="RefSeq" id="WP_013120356.1">
    <property type="nucleotide sequence ID" value="NC_014152.1"/>
</dbReference>
<evidence type="ECO:0000313" key="1">
    <source>
        <dbReference type="EMBL" id="ADG82341.1"/>
    </source>
</evidence>
<dbReference type="eggNOG" id="COG3679">
    <property type="taxonomic scope" value="Bacteria"/>
</dbReference>
<gene>
    <name evidence="1" type="ordered locus">TherJR_1488</name>
</gene>
<accession>D5XFC0</accession>
<dbReference type="Pfam" id="PF06133">
    <property type="entry name" value="Com_YlbF"/>
    <property type="match status" value="1"/>
</dbReference>
<dbReference type="InterPro" id="IPR023378">
    <property type="entry name" value="YheA/YmcA-like_dom_sf"/>
</dbReference>
<protein>
    <submittedName>
        <fullName evidence="1">Uncharacterized protein</fullName>
    </submittedName>
</protein>
<reference evidence="1 2" key="1">
    <citation type="submission" date="2010-05" db="EMBL/GenBank/DDBJ databases">
        <title>Complete sequence of Thermincola sp. JR.</title>
        <authorList>
            <consortium name="US DOE Joint Genome Institute"/>
            <person name="Lucas S."/>
            <person name="Copeland A."/>
            <person name="Lapidus A."/>
            <person name="Cheng J.-F."/>
            <person name="Bruce D."/>
            <person name="Goodwin L."/>
            <person name="Pitluck S."/>
            <person name="Chertkov O."/>
            <person name="Detter J.C."/>
            <person name="Han C."/>
            <person name="Tapia R."/>
            <person name="Land M."/>
            <person name="Hauser L."/>
            <person name="Kyrpides N."/>
            <person name="Mikhailova N."/>
            <person name="Hazen T.C."/>
            <person name="Woyke T."/>
        </authorList>
    </citation>
    <scope>NUCLEOTIDE SEQUENCE [LARGE SCALE GENOMIC DNA]</scope>
    <source>
        <strain evidence="1 2">JR</strain>
    </source>
</reference>
<dbReference type="EMBL" id="CP002028">
    <property type="protein sequence ID" value="ADG82341.1"/>
    <property type="molecule type" value="Genomic_DNA"/>
</dbReference>
<dbReference type="STRING" id="635013.TherJR_1488"/>
<dbReference type="SUPFAM" id="SSF158622">
    <property type="entry name" value="YheA/YmcA-like"/>
    <property type="match status" value="1"/>
</dbReference>
<dbReference type="KEGG" id="tjr:TherJR_1488"/>
<organism evidence="1 2">
    <name type="scientific">Thermincola potens (strain JR)</name>
    <dbReference type="NCBI Taxonomy" id="635013"/>
    <lineage>
        <taxon>Bacteria</taxon>
        <taxon>Bacillati</taxon>
        <taxon>Bacillota</taxon>
        <taxon>Clostridia</taxon>
        <taxon>Eubacteriales</taxon>
        <taxon>Thermincolaceae</taxon>
        <taxon>Thermincola</taxon>
    </lineage>
</organism>